<gene>
    <name evidence="5" type="ORF">EPA93_34995</name>
</gene>
<organism evidence="5 6">
    <name type="scientific">Ktedonosporobacter rubrisoli</name>
    <dbReference type="NCBI Taxonomy" id="2509675"/>
    <lineage>
        <taxon>Bacteria</taxon>
        <taxon>Bacillati</taxon>
        <taxon>Chloroflexota</taxon>
        <taxon>Ktedonobacteria</taxon>
        <taxon>Ktedonobacterales</taxon>
        <taxon>Ktedonosporobacteraceae</taxon>
        <taxon>Ktedonosporobacter</taxon>
    </lineage>
</organism>
<accession>A0A4P6JYK8</accession>
<keyword evidence="1" id="KW-0602">Photosynthesis</keyword>
<dbReference type="Pfam" id="PF14870">
    <property type="entry name" value="PSII_BNR"/>
    <property type="match status" value="1"/>
</dbReference>
<evidence type="ECO:0000259" key="4">
    <source>
        <dbReference type="Pfam" id="PF14870"/>
    </source>
</evidence>
<protein>
    <recommendedName>
        <fullName evidence="4">Photosynthesis system II assembly factor Ycf48/Hcf136-like domain-containing protein</fullName>
    </recommendedName>
</protein>
<name>A0A4P6JYK8_KTERU</name>
<feature type="domain" description="Photosynthesis system II assembly factor Ycf48/Hcf136-like" evidence="4">
    <location>
        <begin position="329"/>
        <end position="408"/>
    </location>
</feature>
<dbReference type="InterPro" id="IPR028203">
    <property type="entry name" value="PSII_CF48-like_dom"/>
</dbReference>
<dbReference type="CDD" id="cd15482">
    <property type="entry name" value="Sialidase_non-viral"/>
    <property type="match status" value="1"/>
</dbReference>
<dbReference type="GO" id="GO:0015979">
    <property type="term" value="P:photosynthesis"/>
    <property type="evidence" value="ECO:0007669"/>
    <property type="project" value="UniProtKB-KW"/>
</dbReference>
<dbReference type="PANTHER" id="PTHR47199:SF2">
    <property type="entry name" value="PHOTOSYSTEM II STABILITY_ASSEMBLY FACTOR HCF136, CHLOROPLASTIC"/>
    <property type="match status" value="1"/>
</dbReference>
<proteinExistence type="predicted"/>
<dbReference type="InterPro" id="IPR015943">
    <property type="entry name" value="WD40/YVTN_repeat-like_dom_sf"/>
</dbReference>
<dbReference type="Gene3D" id="2.130.10.10">
    <property type="entry name" value="YVTN repeat-like/Quinoprotein amine dehydrogenase"/>
    <property type="match status" value="2"/>
</dbReference>
<dbReference type="PANTHER" id="PTHR47199">
    <property type="entry name" value="PHOTOSYSTEM II STABILITY/ASSEMBLY FACTOR HCF136, CHLOROPLASTIC"/>
    <property type="match status" value="1"/>
</dbReference>
<dbReference type="SUPFAM" id="SSF110296">
    <property type="entry name" value="Oligoxyloglucan reducing end-specific cellobiohydrolase"/>
    <property type="match status" value="1"/>
</dbReference>
<evidence type="ECO:0000256" key="2">
    <source>
        <dbReference type="ARBA" id="ARBA00023276"/>
    </source>
</evidence>
<dbReference type="EMBL" id="CP035758">
    <property type="protein sequence ID" value="QBD80898.1"/>
    <property type="molecule type" value="Genomic_DNA"/>
</dbReference>
<dbReference type="RefSeq" id="WP_129891960.1">
    <property type="nucleotide sequence ID" value="NZ_CP035758.1"/>
</dbReference>
<keyword evidence="6" id="KW-1185">Reference proteome</keyword>
<evidence type="ECO:0000313" key="6">
    <source>
        <dbReference type="Proteomes" id="UP000290365"/>
    </source>
</evidence>
<dbReference type="KEGG" id="kbs:EPA93_34995"/>
<dbReference type="AlphaFoldDB" id="A0A4P6JYK8"/>
<dbReference type="PROSITE" id="PS51257">
    <property type="entry name" value="PROKAR_LIPOPROTEIN"/>
    <property type="match status" value="1"/>
</dbReference>
<feature type="compositionally biased region" description="Low complexity" evidence="3">
    <location>
        <begin position="55"/>
        <end position="66"/>
    </location>
</feature>
<reference evidence="5 6" key="1">
    <citation type="submission" date="2019-01" db="EMBL/GenBank/DDBJ databases">
        <title>Ktedonosporobacter rubrisoli SCAWS-G2.</title>
        <authorList>
            <person name="Huang Y."/>
            <person name="Yan B."/>
        </authorList>
    </citation>
    <scope>NUCLEOTIDE SEQUENCE [LARGE SCALE GENOMIC DNA]</scope>
    <source>
        <strain evidence="5 6">SCAWS-G2</strain>
    </source>
</reference>
<dbReference type="GO" id="GO:0009523">
    <property type="term" value="C:photosystem II"/>
    <property type="evidence" value="ECO:0007669"/>
    <property type="project" value="UniProtKB-KW"/>
</dbReference>
<evidence type="ECO:0000313" key="5">
    <source>
        <dbReference type="EMBL" id="QBD80898.1"/>
    </source>
</evidence>
<sequence length="413" mass="44244">MQETYPRARRERRIVLPGVLLLLMVCLMALAGCSQPFSGSSQLVKSNTTNSGQPKSASLAASSGKSTTANGPVVLGNLHMFDQANGWAITHDKIHVLHTRAGLARWQDVTPESSSHDLIEGTFFLNPTNAWVARIASQLPATPAIFHTSDGGHSWQKALLPEQGLGVGSIVFVNAQTGWLLLGKGAGMNHEALDVLHTTNGGATWTVTTKADNTTENKPDSIPFSGDKSGFNFTTSGDGWITGTIPANDVTWLYSTHDGGATWKHQDIPLADKSSTVNTMPPVFFGSKDGILPVILNTSHDTLFNAYTTHDGGASWQPSTSVPGFAEALDFSDATHGWIANKDAVYSTSDGGQRWSRYPLRQGKDLAGVQQLNFVSPTTGWALMSFGSNDTPMLFQTQDGGQSWSQLQPALHP</sequence>
<evidence type="ECO:0000256" key="1">
    <source>
        <dbReference type="ARBA" id="ARBA00022531"/>
    </source>
</evidence>
<feature type="compositionally biased region" description="Polar residues" evidence="3">
    <location>
        <begin position="41"/>
        <end position="54"/>
    </location>
</feature>
<feature type="region of interest" description="Disordered" evidence="3">
    <location>
        <begin position="41"/>
        <end position="66"/>
    </location>
</feature>
<keyword evidence="2" id="KW-0604">Photosystem II</keyword>
<dbReference type="OrthoDB" id="140537at2"/>
<evidence type="ECO:0000256" key="3">
    <source>
        <dbReference type="SAM" id="MobiDB-lite"/>
    </source>
</evidence>
<dbReference type="Proteomes" id="UP000290365">
    <property type="component" value="Chromosome"/>
</dbReference>